<sequence length="71" mass="8449">MTRERLRRTFRDAYAKHGPLTDQYDSRAPVYRLCWIAQSVANYVHVVQTARGRTQLWRQCRRLLPGCDRSP</sequence>
<dbReference type="Proteomes" id="UP000318864">
    <property type="component" value="Unassembled WGS sequence"/>
</dbReference>
<keyword evidence="2" id="KW-1185">Reference proteome</keyword>
<evidence type="ECO:0000313" key="1">
    <source>
        <dbReference type="EMBL" id="THE65678.1"/>
    </source>
</evidence>
<organism evidence="1 2">
    <name type="scientific">Salinadaptatus halalkaliphilus</name>
    <dbReference type="NCBI Taxonomy" id="2419781"/>
    <lineage>
        <taxon>Archaea</taxon>
        <taxon>Methanobacteriati</taxon>
        <taxon>Methanobacteriota</taxon>
        <taxon>Stenosarchaea group</taxon>
        <taxon>Halobacteria</taxon>
        <taxon>Halobacteriales</taxon>
        <taxon>Natrialbaceae</taxon>
        <taxon>Salinadaptatus</taxon>
    </lineage>
</organism>
<accession>A0A4S3TSR8</accession>
<evidence type="ECO:0000313" key="2">
    <source>
        <dbReference type="Proteomes" id="UP000318864"/>
    </source>
</evidence>
<dbReference type="AlphaFoldDB" id="A0A4S3TSR8"/>
<comment type="caution">
    <text evidence="1">The sequence shown here is derived from an EMBL/GenBank/DDBJ whole genome shotgun (WGS) entry which is preliminary data.</text>
</comment>
<dbReference type="EMBL" id="RBZW01000016">
    <property type="protein sequence ID" value="THE65678.1"/>
    <property type="molecule type" value="Genomic_DNA"/>
</dbReference>
<gene>
    <name evidence="1" type="ORF">D8Y22_05735</name>
</gene>
<proteinExistence type="predicted"/>
<reference evidence="1 2" key="1">
    <citation type="submission" date="2018-10" db="EMBL/GenBank/DDBJ databases">
        <title>Natronolimnobius sp. XQ-INN 246 isolated from Inner Mongolia Autonomous Region of China.</title>
        <authorList>
            <person name="Xue Q."/>
        </authorList>
    </citation>
    <scope>NUCLEOTIDE SEQUENCE [LARGE SCALE GENOMIC DNA]</scope>
    <source>
        <strain evidence="1 2">XQ-INN 246</strain>
    </source>
</reference>
<protein>
    <submittedName>
        <fullName evidence="1">Uncharacterized protein</fullName>
    </submittedName>
</protein>
<name>A0A4S3TSR8_9EURY</name>